<gene>
    <name evidence="2" type="ORF">PEBR_33278</name>
</gene>
<dbReference type="EMBL" id="LJBN01000192">
    <property type="protein sequence ID" value="OOQ83726.1"/>
    <property type="molecule type" value="Genomic_DNA"/>
</dbReference>
<protein>
    <submittedName>
        <fullName evidence="2">Uncharacterized protein</fullName>
    </submittedName>
</protein>
<evidence type="ECO:0000256" key="1">
    <source>
        <dbReference type="SAM" id="MobiDB-lite"/>
    </source>
</evidence>
<evidence type="ECO:0000313" key="3">
    <source>
        <dbReference type="Proteomes" id="UP000190744"/>
    </source>
</evidence>
<reference evidence="3" key="1">
    <citation type="submission" date="2015-09" db="EMBL/GenBank/DDBJ databases">
        <authorList>
            <person name="Fill T.P."/>
            <person name="Baretta J.F."/>
            <person name="de Almeida L.G."/>
            <person name="Rocha M."/>
            <person name="de Souza D.H."/>
            <person name="Malavazi I."/>
            <person name="Cerdeira L.T."/>
            <person name="Hong H."/>
            <person name="Samborskyy M."/>
            <person name="de Vasconcelos A.T."/>
            <person name="Leadlay P."/>
            <person name="Rodrigues-Filho E."/>
        </authorList>
    </citation>
    <scope>NUCLEOTIDE SEQUENCE [LARGE SCALE GENOMIC DNA]</scope>
    <source>
        <strain evidence="3">LaBioMMi 136</strain>
    </source>
</reference>
<dbReference type="AlphaFoldDB" id="A0A1S9REB0"/>
<sequence>MAYRDGRRKTRAEQFRAQATSFLDPLVKICAPSRLALTVPPVSRLSSLHRRWSMNVKEKPSPLRTANPSLNLWTLSNPKMAAFKPSDILLLLTTILSLLQLSSAQRTPNENLVLADCGIGLGVNGGSTSREMIYYPGDVWTGQGLQTNRPTMMVNVPWTGAYPWGQQGGVSARMPNGDVFTVHINPNIKDPNAAGDAWHLFEMNVPLKCYSYHYMWVYKLDDGKWCDSAYVCNHRGTPTPHLKPAPAPGPAPAPAPAPNPVTPPICDVLNN</sequence>
<comment type="caution">
    <text evidence="2">The sequence shown here is derived from an EMBL/GenBank/DDBJ whole genome shotgun (WGS) entry which is preliminary data.</text>
</comment>
<evidence type="ECO:0000313" key="2">
    <source>
        <dbReference type="EMBL" id="OOQ83726.1"/>
    </source>
</evidence>
<name>A0A1S9REB0_PENBI</name>
<accession>A0A1S9REB0</accession>
<dbReference type="Proteomes" id="UP000190744">
    <property type="component" value="Unassembled WGS sequence"/>
</dbReference>
<feature type="region of interest" description="Disordered" evidence="1">
    <location>
        <begin position="241"/>
        <end position="263"/>
    </location>
</feature>
<proteinExistence type="predicted"/>
<organism evidence="2 3">
    <name type="scientific">Penicillium brasilianum</name>
    <dbReference type="NCBI Taxonomy" id="104259"/>
    <lineage>
        <taxon>Eukaryota</taxon>
        <taxon>Fungi</taxon>
        <taxon>Dikarya</taxon>
        <taxon>Ascomycota</taxon>
        <taxon>Pezizomycotina</taxon>
        <taxon>Eurotiomycetes</taxon>
        <taxon>Eurotiomycetidae</taxon>
        <taxon>Eurotiales</taxon>
        <taxon>Aspergillaceae</taxon>
        <taxon>Penicillium</taxon>
    </lineage>
</organism>